<proteinExistence type="predicted"/>
<dbReference type="EMBL" id="AP026729">
    <property type="protein sequence ID" value="BDQ63233.1"/>
    <property type="molecule type" value="Genomic_DNA"/>
</dbReference>
<sequence>MGVEIRGLDRLKRKTKKATELISDAAWDATFELTELIQGAAELRLASSIKYGSGELSGSLKNEVVVDASGHLVGRVWSDKEQAIYREFGTGQIGEASSKAIPTGIMPVYSQKPWFIPAEKVAIDLEAMYGIPKITIQGQDFFITKGQPSRPFLYPSLQEMIEQASEIYIKHVKERLREL</sequence>
<name>A0AC59HU28_ENTFL</name>
<organism evidence="1 2">
    <name type="scientific">Enterococcus faecalis</name>
    <name type="common">Streptococcus faecalis</name>
    <dbReference type="NCBI Taxonomy" id="1351"/>
    <lineage>
        <taxon>Bacteria</taxon>
        <taxon>Bacillati</taxon>
        <taxon>Bacillota</taxon>
        <taxon>Bacilli</taxon>
        <taxon>Lactobacillales</taxon>
        <taxon>Enterococcaceae</taxon>
        <taxon>Enterococcus</taxon>
    </lineage>
</organism>
<dbReference type="Proteomes" id="UP001317613">
    <property type="component" value="Chromosome"/>
</dbReference>
<evidence type="ECO:0000313" key="1">
    <source>
        <dbReference type="EMBL" id="BDQ63233.1"/>
    </source>
</evidence>
<gene>
    <name evidence="1" type="ORF">EfsSVR2332_33110</name>
</gene>
<evidence type="ECO:0000313" key="2">
    <source>
        <dbReference type="Proteomes" id="UP001317613"/>
    </source>
</evidence>
<accession>A0AC59HU28</accession>
<reference evidence="1" key="1">
    <citation type="submission" date="2022-08" db="EMBL/GenBank/DDBJ databases">
        <title>Molecular epidemiological analysis of five strains of VanD-type vancomycin-resistant Enterococcus faecalis.</title>
        <authorList>
            <person name="Mimura K."/>
            <person name="Hashimoto Y."/>
            <person name="Tomita H."/>
        </authorList>
    </citation>
    <scope>NUCLEOTIDE SEQUENCE</scope>
    <source>
        <strain evidence="1">SVR2332</strain>
    </source>
</reference>
<protein>
    <submittedName>
        <fullName evidence="1">Uncharacterized protein</fullName>
    </submittedName>
</protein>